<name>A0A9W7FGL3_9STRA</name>
<feature type="domain" description="Methyltransferase type 11" evidence="5">
    <location>
        <begin position="263"/>
        <end position="360"/>
    </location>
</feature>
<dbReference type="PANTHER" id="PTHR44942">
    <property type="entry name" value="METHYLTRANSF_11 DOMAIN-CONTAINING PROTEIN"/>
    <property type="match status" value="1"/>
</dbReference>
<organism evidence="6 7">
    <name type="scientific">Triparma verrucosa</name>
    <dbReference type="NCBI Taxonomy" id="1606542"/>
    <lineage>
        <taxon>Eukaryota</taxon>
        <taxon>Sar</taxon>
        <taxon>Stramenopiles</taxon>
        <taxon>Ochrophyta</taxon>
        <taxon>Bolidophyceae</taxon>
        <taxon>Parmales</taxon>
        <taxon>Triparmaceae</taxon>
        <taxon>Triparma</taxon>
    </lineage>
</organism>
<dbReference type="Gene3D" id="3.40.50.150">
    <property type="entry name" value="Vaccinia Virus protein VP39"/>
    <property type="match status" value="1"/>
</dbReference>
<evidence type="ECO:0000313" key="6">
    <source>
        <dbReference type="EMBL" id="GMI11833.1"/>
    </source>
</evidence>
<protein>
    <recommendedName>
        <fullName evidence="5">Methyltransferase type 11 domain-containing protein</fullName>
    </recommendedName>
</protein>
<dbReference type="InterPro" id="IPR051052">
    <property type="entry name" value="Diverse_substrate_MTase"/>
</dbReference>
<dbReference type="InterPro" id="IPR029063">
    <property type="entry name" value="SAM-dependent_MTases_sf"/>
</dbReference>
<evidence type="ECO:0000256" key="4">
    <source>
        <dbReference type="SAM" id="MobiDB-lite"/>
    </source>
</evidence>
<evidence type="ECO:0000313" key="7">
    <source>
        <dbReference type="Proteomes" id="UP001165160"/>
    </source>
</evidence>
<dbReference type="AlphaFoldDB" id="A0A9W7FGL3"/>
<reference evidence="7" key="1">
    <citation type="journal article" date="2023" name="Commun. Biol.">
        <title>Genome analysis of Parmales, the sister group of diatoms, reveals the evolutionary specialization of diatoms from phago-mixotrophs to photoautotrophs.</title>
        <authorList>
            <person name="Ban H."/>
            <person name="Sato S."/>
            <person name="Yoshikawa S."/>
            <person name="Yamada K."/>
            <person name="Nakamura Y."/>
            <person name="Ichinomiya M."/>
            <person name="Sato N."/>
            <person name="Blanc-Mathieu R."/>
            <person name="Endo H."/>
            <person name="Kuwata A."/>
            <person name="Ogata H."/>
        </authorList>
    </citation>
    <scope>NUCLEOTIDE SEQUENCE [LARGE SCALE GENOMIC DNA]</scope>
    <source>
        <strain evidence="7">NIES 3699</strain>
    </source>
</reference>
<evidence type="ECO:0000259" key="5">
    <source>
        <dbReference type="Pfam" id="PF08241"/>
    </source>
</evidence>
<dbReference type="Pfam" id="PF08241">
    <property type="entry name" value="Methyltransf_11"/>
    <property type="match status" value="1"/>
</dbReference>
<sequence length="488" mass="54405">MKVTTTVGNYTVGTDTVGTDTSISDIVETKKLPSKKRPSPAPWISKSTIKKPKPPPSLPLDWTRQKRCLPSSTFLPPTISSSPLLLISGPLTVLKLDSHPWYHCVFKSSNLLLTPKYNCCEDCGDGSYCEYYVERYGKGKEKICLGSCTVTGGDGMSFSGCIRGSFVQIQSLEEGWEEIRRGFRGWLKRKEVGGKGEVGKLGEGVLVRLPFASVRKINKFAASGFADAKLYDSTRPSYPAEVVDKIASLAQNSTAPGPPTIVELGAGTGLFTSLLSRSPSLPSHTQYYANEISPPFLSHLSSLSLPIKIIGGSASTIDGVEISSNVADIVVCAQSFHWFVPYPAAYMEARRILKKDGVLCLLWNERDTSIKWIKDLEDEIIGPLYEEFEEDVPRQQSKKWEDTFEHFLGNYYGNLHRVDYDKSVVHEGGEEMIVGRILSLSVVSGRSEEDRIAVEKNVRRWLRNRDDIDLKNEKMTYRTELYYTRVIA</sequence>
<dbReference type="InterPro" id="IPR013216">
    <property type="entry name" value="Methyltransf_11"/>
</dbReference>
<gene>
    <name evidence="6" type="ORF">TrVE_jg6535</name>
</gene>
<dbReference type="PANTHER" id="PTHR44942:SF4">
    <property type="entry name" value="METHYLTRANSFERASE TYPE 11 DOMAIN-CONTAINING PROTEIN"/>
    <property type="match status" value="1"/>
</dbReference>
<comment type="similarity">
    <text evidence="1">Belongs to the methyltransferase superfamily.</text>
</comment>
<dbReference type="GO" id="GO:0008757">
    <property type="term" value="F:S-adenosylmethionine-dependent methyltransferase activity"/>
    <property type="evidence" value="ECO:0007669"/>
    <property type="project" value="InterPro"/>
</dbReference>
<evidence type="ECO:0000256" key="1">
    <source>
        <dbReference type="ARBA" id="ARBA00008361"/>
    </source>
</evidence>
<proteinExistence type="inferred from homology"/>
<dbReference type="GO" id="GO:0032259">
    <property type="term" value="P:methylation"/>
    <property type="evidence" value="ECO:0007669"/>
    <property type="project" value="UniProtKB-KW"/>
</dbReference>
<dbReference type="EMBL" id="BRXX01000434">
    <property type="protein sequence ID" value="GMI11833.1"/>
    <property type="molecule type" value="Genomic_DNA"/>
</dbReference>
<dbReference type="CDD" id="cd02440">
    <property type="entry name" value="AdoMet_MTases"/>
    <property type="match status" value="1"/>
</dbReference>
<dbReference type="SUPFAM" id="SSF53335">
    <property type="entry name" value="S-adenosyl-L-methionine-dependent methyltransferases"/>
    <property type="match status" value="1"/>
</dbReference>
<evidence type="ECO:0000256" key="2">
    <source>
        <dbReference type="ARBA" id="ARBA00022603"/>
    </source>
</evidence>
<keyword evidence="2" id="KW-0489">Methyltransferase</keyword>
<keyword evidence="7" id="KW-1185">Reference proteome</keyword>
<keyword evidence="3" id="KW-0808">Transferase</keyword>
<evidence type="ECO:0000256" key="3">
    <source>
        <dbReference type="ARBA" id="ARBA00022679"/>
    </source>
</evidence>
<dbReference type="Proteomes" id="UP001165160">
    <property type="component" value="Unassembled WGS sequence"/>
</dbReference>
<comment type="caution">
    <text evidence="6">The sequence shown here is derived from an EMBL/GenBank/DDBJ whole genome shotgun (WGS) entry which is preliminary data.</text>
</comment>
<feature type="region of interest" description="Disordered" evidence="4">
    <location>
        <begin position="30"/>
        <end position="56"/>
    </location>
</feature>
<accession>A0A9W7FGL3</accession>